<gene>
    <name evidence="3" type="ORF">MELLADRAFT_93363</name>
</gene>
<dbReference type="InParanoid" id="F4RA43"/>
<evidence type="ECO:0000313" key="4">
    <source>
        <dbReference type="Proteomes" id="UP000001072"/>
    </source>
</evidence>
<dbReference type="OrthoDB" id="4251012at2759"/>
<keyword evidence="4" id="KW-1185">Reference proteome</keyword>
<dbReference type="RefSeq" id="XP_007405887.1">
    <property type="nucleotide sequence ID" value="XM_007405825.1"/>
</dbReference>
<name>F4RA43_MELLP</name>
<dbReference type="Proteomes" id="UP000001072">
    <property type="component" value="Unassembled WGS sequence"/>
</dbReference>
<dbReference type="Pfam" id="PF18314">
    <property type="entry name" value="FAS_I_H"/>
    <property type="match status" value="1"/>
</dbReference>
<dbReference type="AlphaFoldDB" id="F4RA43"/>
<dbReference type="KEGG" id="mlr:MELLADRAFT_93363"/>
<feature type="region of interest" description="Disordered" evidence="1">
    <location>
        <begin position="126"/>
        <end position="158"/>
    </location>
</feature>
<dbReference type="VEuPathDB" id="FungiDB:MELLADRAFT_93363"/>
<dbReference type="Gene3D" id="3.40.50.720">
    <property type="entry name" value="NAD(P)-binding Rossmann-like Domain"/>
    <property type="match status" value="1"/>
</dbReference>
<evidence type="ECO:0000313" key="3">
    <source>
        <dbReference type="EMBL" id="EGG10417.1"/>
    </source>
</evidence>
<protein>
    <recommendedName>
        <fullName evidence="2">Fatty acid synthase type I helical domain-containing protein</fullName>
    </recommendedName>
</protein>
<evidence type="ECO:0000256" key="1">
    <source>
        <dbReference type="SAM" id="MobiDB-lite"/>
    </source>
</evidence>
<evidence type="ECO:0000259" key="2">
    <source>
        <dbReference type="Pfam" id="PF18314"/>
    </source>
</evidence>
<proteinExistence type="predicted"/>
<organism evidence="4">
    <name type="scientific">Melampsora larici-populina (strain 98AG31 / pathotype 3-4-7)</name>
    <name type="common">Poplar leaf rust fungus</name>
    <dbReference type="NCBI Taxonomy" id="747676"/>
    <lineage>
        <taxon>Eukaryota</taxon>
        <taxon>Fungi</taxon>
        <taxon>Dikarya</taxon>
        <taxon>Basidiomycota</taxon>
        <taxon>Pucciniomycotina</taxon>
        <taxon>Pucciniomycetes</taxon>
        <taxon>Pucciniales</taxon>
        <taxon>Melampsoraceae</taxon>
        <taxon>Melampsora</taxon>
    </lineage>
</organism>
<dbReference type="STRING" id="747676.F4RA43"/>
<accession>F4RA43</accession>
<dbReference type="eggNOG" id="ENOG502QQJX">
    <property type="taxonomic scope" value="Eukaryota"/>
</dbReference>
<reference evidence="4" key="1">
    <citation type="journal article" date="2011" name="Proc. Natl. Acad. Sci. U.S.A.">
        <title>Obligate biotrophy features unraveled by the genomic analysis of rust fungi.</title>
        <authorList>
            <person name="Duplessis S."/>
            <person name="Cuomo C.A."/>
            <person name="Lin Y.-C."/>
            <person name="Aerts A."/>
            <person name="Tisserant E."/>
            <person name="Veneault-Fourrey C."/>
            <person name="Joly D.L."/>
            <person name="Hacquard S."/>
            <person name="Amselem J."/>
            <person name="Cantarel B.L."/>
            <person name="Chiu R."/>
            <person name="Coutinho P.M."/>
            <person name="Feau N."/>
            <person name="Field M."/>
            <person name="Frey P."/>
            <person name="Gelhaye E."/>
            <person name="Goldberg J."/>
            <person name="Grabherr M.G."/>
            <person name="Kodira C.D."/>
            <person name="Kohler A."/>
            <person name="Kuees U."/>
            <person name="Lindquist E.A."/>
            <person name="Lucas S.M."/>
            <person name="Mago R."/>
            <person name="Mauceli E."/>
            <person name="Morin E."/>
            <person name="Murat C."/>
            <person name="Pangilinan J.L."/>
            <person name="Park R."/>
            <person name="Pearson M."/>
            <person name="Quesneville H."/>
            <person name="Rouhier N."/>
            <person name="Sakthikumar S."/>
            <person name="Salamov A.A."/>
            <person name="Schmutz J."/>
            <person name="Selles B."/>
            <person name="Shapiro H."/>
            <person name="Tanguay P."/>
            <person name="Tuskan G.A."/>
            <person name="Henrissat B."/>
            <person name="Van de Peer Y."/>
            <person name="Rouze P."/>
            <person name="Ellis J.G."/>
            <person name="Dodds P.N."/>
            <person name="Schein J.E."/>
            <person name="Zhong S."/>
            <person name="Hamelin R.C."/>
            <person name="Grigoriev I.V."/>
            <person name="Szabo L.J."/>
            <person name="Martin F."/>
        </authorList>
    </citation>
    <scope>NUCLEOTIDE SEQUENCE [LARGE SCALE GENOMIC DNA]</scope>
    <source>
        <strain evidence="4">98AG31 / pathotype 3-4-7</strain>
    </source>
</reference>
<dbReference type="GeneID" id="18936552"/>
<sequence length="234" mass="26223">MFCDISRISALQYLWPSANCRSGHQWRTNPALLEYMQNHLDNTYTSKVERYRLAKGFGQILLSNCREAIGTAPMYRDRSPQMNLDKVQESIQNLYKLVNSQPKIFKLQMAAIRSLYGEVVKGLSHDVRNRQGPGAPGSQRPSSQFLQPVQAEPTARSSDETPLLHLKLRVSDHNWVYSSKLTTLYLDVLTEIASAGSTFEHEKALHTGIGKGSIQVEILKGLLSGDAQFLVTTS</sequence>
<feature type="domain" description="Fatty acid synthase type I helical" evidence="2">
    <location>
        <begin position="27"/>
        <end position="82"/>
    </location>
</feature>
<dbReference type="InterPro" id="IPR041550">
    <property type="entry name" value="FASI_helical"/>
</dbReference>
<dbReference type="EMBL" id="GL883094">
    <property type="protein sequence ID" value="EGG10417.1"/>
    <property type="molecule type" value="Genomic_DNA"/>
</dbReference>
<dbReference type="HOGENOM" id="CLU_1185231_0_0_1"/>